<dbReference type="InterPro" id="IPR026444">
    <property type="entry name" value="Secre_tail"/>
</dbReference>
<dbReference type="EMBL" id="FQWQ01000002">
    <property type="protein sequence ID" value="SHH17885.1"/>
    <property type="molecule type" value="Genomic_DNA"/>
</dbReference>
<sequence length="1018" mass="106977">MLLFIAGLLSLPAISQVFPTGFSRVQVASGISNPTVMAFAPDGRIFVAQQNGALRVIKNGALLATPFIQISVNSSGERGLIGIALDPNFATNQFVYLYYTLPDGSRNRISRFTGNGDVVVPGSEVVLLNLDPLSTATNHNGGAMHFKNGLLYVAVGENANGANAQNLDTYLGKILRINPDGSVPAGNPFTTGSEQRRRVWAYGLRNPYTFSIQPGTGRIFINDVGQNTWEEIDDATAGGLNFGWPTAEGTSTNPAFTNPIFSYPHGSGDGAGCAITGGVFFNPASSNYPAAYRGRYFFQDLCNRWINMLDLTTTPASRLPFATGLGGDALSIDVGNDGNLYYLERSTGALFKVIYTVNTTPAIVTQPSNQTVAAGQPATFSVTATGTAPLAYQWQKTNVSISGATGASYTIASAQPADAGAYRVIVSNASGSVTSTAATLTVTAFNNPPVAQIITPTAGTLYRGGDTINFSGNATDTEDGTLPASAFTWLVDFHHDTHRHDGPPVADGVKSGSFTIPTSGEVADNVWYRLILIVTDAGGLRDTIYRDILPQKSTITLATQPAGLQVTLDGQPVTTPLSDLSVEGIQRTIGVVSPQTLAGQTYAFDHWLHGGAATQTISTPVNDVTYTAVYRLSTLRTPENPANTVNGLNYAYYEGVFTALPNFSAITPVESGNVTNVDLGPRNREDDYAFQFTGYINVPTDGTYTFYTSSDDGSRLQIGTTTVVNNDGLHSTVEASGAIGLRSGKHAVTITFFEHLGGATLTASYAGPGIAKQLIPASAFYRAGTAPGIQTLEAENATLSGPVVSNIHAGYTGTGFADYVNATGDYVQWSASIAAAGSYTLTFRYALVSGARPLSVSVNGTVVNASLAFPPTGAWATWSTVTITTNLNAGTNTIRTTAIGSSGPNVDNLVIQSASAAMSALASAPVAETQGNDKLSLSTYPNPATRQLFVEVATGNTSEAKLSLMNPTGRVVKSQIFSGLQEGANTLTLDVDDMTSGLYWLRVERGTLSQSRSIVIVK</sequence>
<dbReference type="Proteomes" id="UP000184212">
    <property type="component" value="Unassembled WGS sequence"/>
</dbReference>
<dbReference type="PROSITE" id="PS51820">
    <property type="entry name" value="PA14"/>
    <property type="match status" value="1"/>
</dbReference>
<dbReference type="PANTHER" id="PTHR19328:SF75">
    <property type="entry name" value="ALDOSE SUGAR DEHYDROGENASE YLII"/>
    <property type="match status" value="1"/>
</dbReference>
<dbReference type="GO" id="GO:0030246">
    <property type="term" value="F:carbohydrate binding"/>
    <property type="evidence" value="ECO:0007669"/>
    <property type="project" value="InterPro"/>
</dbReference>
<dbReference type="PANTHER" id="PTHR19328">
    <property type="entry name" value="HEDGEHOG-INTERACTING PROTEIN"/>
    <property type="match status" value="1"/>
</dbReference>
<evidence type="ECO:0000313" key="5">
    <source>
        <dbReference type="EMBL" id="SHH17885.1"/>
    </source>
</evidence>
<dbReference type="InterPro" id="IPR037524">
    <property type="entry name" value="PA14/GLEYA"/>
</dbReference>
<dbReference type="InterPro" id="IPR036179">
    <property type="entry name" value="Ig-like_dom_sf"/>
</dbReference>
<dbReference type="Gene3D" id="2.60.120.380">
    <property type="match status" value="1"/>
</dbReference>
<protein>
    <submittedName>
        <fullName evidence="5">Por secretion system C-terminal sorting domain-containing protein</fullName>
    </submittedName>
</protein>
<dbReference type="InterPro" id="IPR005084">
    <property type="entry name" value="CBM6"/>
</dbReference>
<evidence type="ECO:0000259" key="4">
    <source>
        <dbReference type="PROSITE" id="PS51820"/>
    </source>
</evidence>
<dbReference type="PROSITE" id="PS50835">
    <property type="entry name" value="IG_LIKE"/>
    <property type="match status" value="1"/>
</dbReference>
<dbReference type="InterPro" id="IPR007110">
    <property type="entry name" value="Ig-like_dom"/>
</dbReference>
<dbReference type="InterPro" id="IPR008979">
    <property type="entry name" value="Galactose-bd-like_sf"/>
</dbReference>
<dbReference type="InterPro" id="IPR012938">
    <property type="entry name" value="Glc/Sorbosone_DH"/>
</dbReference>
<name>A0A1M5QUU2_9BACT</name>
<dbReference type="SUPFAM" id="SSF50952">
    <property type="entry name" value="Soluble quinoprotein glucose dehydrogenase"/>
    <property type="match status" value="1"/>
</dbReference>
<dbReference type="Gene3D" id="2.120.10.30">
    <property type="entry name" value="TolB, C-terminal domain"/>
    <property type="match status" value="1"/>
</dbReference>
<evidence type="ECO:0000256" key="1">
    <source>
        <dbReference type="SAM" id="SignalP"/>
    </source>
</evidence>
<dbReference type="CDD" id="cd04082">
    <property type="entry name" value="CBM35_pectate_lyase-like"/>
    <property type="match status" value="1"/>
</dbReference>
<feature type="chain" id="PRO_5013155409" evidence="1">
    <location>
        <begin position="16"/>
        <end position="1018"/>
    </location>
</feature>
<dbReference type="SUPFAM" id="SSF48726">
    <property type="entry name" value="Immunoglobulin"/>
    <property type="match status" value="1"/>
</dbReference>
<proteinExistence type="predicted"/>
<dbReference type="Gene3D" id="2.60.40.10">
    <property type="entry name" value="Immunoglobulins"/>
    <property type="match status" value="1"/>
</dbReference>
<dbReference type="AlphaFoldDB" id="A0A1M5QUU2"/>
<organism evidence="5 6">
    <name type="scientific">Chryseolinea serpens</name>
    <dbReference type="NCBI Taxonomy" id="947013"/>
    <lineage>
        <taxon>Bacteria</taxon>
        <taxon>Pseudomonadati</taxon>
        <taxon>Bacteroidota</taxon>
        <taxon>Cytophagia</taxon>
        <taxon>Cytophagales</taxon>
        <taxon>Fulvivirgaceae</taxon>
        <taxon>Chryseolinea</taxon>
    </lineage>
</organism>
<feature type="domain" description="PA14" evidence="4">
    <location>
        <begin position="643"/>
        <end position="779"/>
    </location>
</feature>
<keyword evidence="6" id="KW-1185">Reference proteome</keyword>
<dbReference type="SUPFAM" id="SSF49785">
    <property type="entry name" value="Galactose-binding domain-like"/>
    <property type="match status" value="1"/>
</dbReference>
<dbReference type="InterPro" id="IPR013783">
    <property type="entry name" value="Ig-like_fold"/>
</dbReference>
<dbReference type="NCBIfam" id="TIGR04183">
    <property type="entry name" value="Por_Secre_tail"/>
    <property type="match status" value="1"/>
</dbReference>
<dbReference type="PROSITE" id="PS51175">
    <property type="entry name" value="CBM6"/>
    <property type="match status" value="1"/>
</dbReference>
<dbReference type="SMART" id="SM00409">
    <property type="entry name" value="IG"/>
    <property type="match status" value="1"/>
</dbReference>
<feature type="domain" description="Ig-like" evidence="2">
    <location>
        <begin position="361"/>
        <end position="441"/>
    </location>
</feature>
<dbReference type="Pfam" id="PF16990">
    <property type="entry name" value="CBM_35"/>
    <property type="match status" value="1"/>
</dbReference>
<dbReference type="InterPro" id="IPR003599">
    <property type="entry name" value="Ig_sub"/>
</dbReference>
<accession>A0A1M5QUU2</accession>
<feature type="domain" description="CBM6" evidence="3">
    <location>
        <begin position="790"/>
        <end position="912"/>
    </location>
</feature>
<dbReference type="Pfam" id="PF07691">
    <property type="entry name" value="PA14"/>
    <property type="match status" value="1"/>
</dbReference>
<dbReference type="Pfam" id="PF13927">
    <property type="entry name" value="Ig_3"/>
    <property type="match status" value="1"/>
</dbReference>
<gene>
    <name evidence="5" type="ORF">SAMN04488109_3027</name>
</gene>
<dbReference type="InterPro" id="IPR011658">
    <property type="entry name" value="PA14_dom"/>
</dbReference>
<feature type="signal peptide" evidence="1">
    <location>
        <begin position="1"/>
        <end position="15"/>
    </location>
</feature>
<evidence type="ECO:0000313" key="6">
    <source>
        <dbReference type="Proteomes" id="UP000184212"/>
    </source>
</evidence>
<dbReference type="SMART" id="SM00758">
    <property type="entry name" value="PA14"/>
    <property type="match status" value="1"/>
</dbReference>
<keyword evidence="1" id="KW-0732">Signal</keyword>
<dbReference type="STRING" id="947013.SAMN04488109_3027"/>
<dbReference type="Gene3D" id="2.60.120.260">
    <property type="entry name" value="Galactose-binding domain-like"/>
    <property type="match status" value="1"/>
</dbReference>
<dbReference type="RefSeq" id="WP_073135585.1">
    <property type="nucleotide sequence ID" value="NZ_FQWQ01000002.1"/>
</dbReference>
<dbReference type="Pfam" id="PF18962">
    <property type="entry name" value="Por_Secre_tail"/>
    <property type="match status" value="1"/>
</dbReference>
<dbReference type="InterPro" id="IPR011042">
    <property type="entry name" value="6-blade_b-propeller_TolB-like"/>
</dbReference>
<reference evidence="5 6" key="1">
    <citation type="submission" date="2016-11" db="EMBL/GenBank/DDBJ databases">
        <authorList>
            <person name="Jaros S."/>
            <person name="Januszkiewicz K."/>
            <person name="Wedrychowicz H."/>
        </authorList>
    </citation>
    <scope>NUCLEOTIDE SEQUENCE [LARGE SCALE GENOMIC DNA]</scope>
    <source>
        <strain evidence="5 6">DSM 24574</strain>
    </source>
</reference>
<dbReference type="InterPro" id="IPR011041">
    <property type="entry name" value="Quinoprot_gluc/sorb_DH_b-prop"/>
</dbReference>
<evidence type="ECO:0000259" key="2">
    <source>
        <dbReference type="PROSITE" id="PS50835"/>
    </source>
</evidence>
<dbReference type="Pfam" id="PF07995">
    <property type="entry name" value="GSDH"/>
    <property type="match status" value="1"/>
</dbReference>
<evidence type="ECO:0000259" key="3">
    <source>
        <dbReference type="PROSITE" id="PS51175"/>
    </source>
</evidence>